<dbReference type="Proteomes" id="UP000008385">
    <property type="component" value="Chromosome"/>
</dbReference>
<keyword evidence="1" id="KW-0812">Transmembrane</keyword>
<reference evidence="2 3" key="2">
    <citation type="journal article" date="2011" name="PLoS ONE">
        <title>The Cyst-Dividing Bacterium Ramlibacter tataouinensis TTB310 Genome Reveals a Well-Stocked Toolbox for Adaptation to a Desert Environment.</title>
        <authorList>
            <person name="De Luca G."/>
            <person name="Barakat M."/>
            <person name="Ortet P."/>
            <person name="Fochesato S."/>
            <person name="Jourlin-Castelli C."/>
            <person name="Ansaldi M."/>
            <person name="Py B."/>
            <person name="Fichant G."/>
            <person name="Coutinho P.M."/>
            <person name="Voulhoux R."/>
            <person name="Bastien O."/>
            <person name="Marechal E."/>
            <person name="Henrissat B."/>
            <person name="Quentin Y."/>
            <person name="Noirot P."/>
            <person name="Filloux A."/>
            <person name="Mejean V."/>
            <person name="Dubow M.S."/>
            <person name="Barras F."/>
            <person name="Barbe V."/>
            <person name="Weissenbach J."/>
            <person name="Mihalcescu I."/>
            <person name="Vermeglio A."/>
            <person name="Achouak W."/>
            <person name="Heulin T."/>
        </authorList>
    </citation>
    <scope>NUCLEOTIDE SEQUENCE [LARGE SCALE GENOMIC DNA]</scope>
    <source>
        <strain evidence="3">ATCC BAA-407 / DSM 14655 / LMG 21543 / TTB310</strain>
    </source>
</reference>
<evidence type="ECO:0000313" key="2">
    <source>
        <dbReference type="EMBL" id="AEG93854.1"/>
    </source>
</evidence>
<keyword evidence="1" id="KW-1133">Transmembrane helix</keyword>
<accession>F5Y514</accession>
<name>F5Y514_RAMTT</name>
<keyword evidence="1" id="KW-0472">Membrane</keyword>
<evidence type="ECO:0000313" key="3">
    <source>
        <dbReference type="Proteomes" id="UP000008385"/>
    </source>
</evidence>
<protein>
    <submittedName>
        <fullName evidence="2">Uncharacterized protein</fullName>
    </submittedName>
</protein>
<gene>
    <name evidence="2" type="ordered locus">Rta_27520</name>
</gene>
<organism evidence="2 3">
    <name type="scientific">Ramlibacter tataouinensis (strain ATCC BAA-407 / DSM 14655 / LMG 21543 / TTB310)</name>
    <dbReference type="NCBI Taxonomy" id="365046"/>
    <lineage>
        <taxon>Bacteria</taxon>
        <taxon>Pseudomonadati</taxon>
        <taxon>Pseudomonadota</taxon>
        <taxon>Betaproteobacteria</taxon>
        <taxon>Burkholderiales</taxon>
        <taxon>Comamonadaceae</taxon>
        <taxon>Ramlibacter</taxon>
    </lineage>
</organism>
<dbReference type="HOGENOM" id="CLU_1174656_0_0_4"/>
<reference evidence="3" key="1">
    <citation type="submission" date="2006-01" db="EMBL/GenBank/DDBJ databases">
        <title>Genome of the cyst-dividing bacterium Ramlibacter tataouinensis.</title>
        <authorList>
            <person name="Barakat M."/>
            <person name="Ortet P."/>
            <person name="De Luca G."/>
            <person name="Jourlin-Castelli C."/>
            <person name="Ansaldi M."/>
            <person name="Py B."/>
            <person name="Fichant G."/>
            <person name="Coutinho P."/>
            <person name="Voulhoux R."/>
            <person name="Bastien O."/>
            <person name="Roy S."/>
            <person name="Marechal E."/>
            <person name="Henrissat B."/>
            <person name="Quentin Y."/>
            <person name="Noirot P."/>
            <person name="Filloux A."/>
            <person name="Mejean V."/>
            <person name="DuBow M."/>
            <person name="Barras F."/>
            <person name="Heulin T."/>
        </authorList>
    </citation>
    <scope>NUCLEOTIDE SEQUENCE [LARGE SCALE GENOMIC DNA]</scope>
    <source>
        <strain evidence="3">ATCC BAA-407 / DSM 14655 / LMG 21543 / TTB310</strain>
    </source>
</reference>
<evidence type="ECO:0000256" key="1">
    <source>
        <dbReference type="SAM" id="Phobius"/>
    </source>
</evidence>
<dbReference type="eggNOG" id="COG0551">
    <property type="taxonomic scope" value="Bacteria"/>
</dbReference>
<dbReference type="KEGG" id="rta:Rta_27520"/>
<keyword evidence="3" id="KW-1185">Reference proteome</keyword>
<dbReference type="PATRIC" id="fig|365046.3.peg.2817"/>
<proteinExistence type="predicted"/>
<dbReference type="AlphaFoldDB" id="F5Y514"/>
<sequence length="236" mass="25478">MGRHGEPRAGGQEARPWLRMAALALGLGLALLALPPLVASAAPGLRSLGQALQLPASALLFASGLLLVLHLATRARPAEPQQQEESGMFGRDSTDFASRFDTRTPDGDTLAGFFAHRGGRAPARQWCPQVFQDIEWRRLEAVREALQALLAREAQPGAQPQDLGELDDDGLLALIARRTPGQQAELLRLAYEGEYWRPTCTSCGLKMVEHGPGRGGAGFWGCAASPRCRTTLPLRR</sequence>
<dbReference type="EMBL" id="CP000245">
    <property type="protein sequence ID" value="AEG93854.1"/>
    <property type="molecule type" value="Genomic_DNA"/>
</dbReference>
<feature type="transmembrane region" description="Helical" evidence="1">
    <location>
        <begin position="51"/>
        <end position="72"/>
    </location>
</feature>
<dbReference type="STRING" id="365046.Rta_27520"/>